<feature type="domain" description="SPEF2 C-terminal" evidence="3">
    <location>
        <begin position="1438"/>
        <end position="1503"/>
    </location>
</feature>
<dbReference type="PANTHER" id="PTHR14919:SF0">
    <property type="entry name" value="SPERM FLAGELLAR PROTEIN 2"/>
    <property type="match status" value="1"/>
</dbReference>
<feature type="region of interest" description="Disordered" evidence="1">
    <location>
        <begin position="511"/>
        <end position="537"/>
    </location>
</feature>
<feature type="region of interest" description="Disordered" evidence="1">
    <location>
        <begin position="1023"/>
        <end position="1043"/>
    </location>
</feature>
<evidence type="ECO:0000259" key="3">
    <source>
        <dbReference type="Pfam" id="PF24082"/>
    </source>
</evidence>
<comment type="caution">
    <text evidence="4">The sequence shown here is derived from an EMBL/GenBank/DDBJ whole genome shotgun (WGS) entry which is preliminary data.</text>
</comment>
<dbReference type="PANTHER" id="PTHR14919">
    <property type="entry name" value="KPL2-RELATED"/>
    <property type="match status" value="1"/>
</dbReference>
<dbReference type="OrthoDB" id="62528at2759"/>
<feature type="domain" description="SPEF2 C-terminal" evidence="3">
    <location>
        <begin position="1254"/>
        <end position="1391"/>
    </location>
</feature>
<protein>
    <recommendedName>
        <fullName evidence="5">Sperm flagellar protein</fullName>
    </recommendedName>
</protein>
<proteinExistence type="predicted"/>
<dbReference type="Proteomes" id="UP000279307">
    <property type="component" value="Chromosome 6"/>
</dbReference>
<dbReference type="InterPro" id="IPR056199">
    <property type="entry name" value="SPEF2_C"/>
</dbReference>
<dbReference type="InterPro" id="IPR027417">
    <property type="entry name" value="P-loop_NTPase"/>
</dbReference>
<dbReference type="Pfam" id="PF22946">
    <property type="entry name" value="SPEF2_D5"/>
    <property type="match status" value="2"/>
</dbReference>
<feature type="domain" description="CPC1/SPEF2" evidence="2">
    <location>
        <begin position="234"/>
        <end position="294"/>
    </location>
</feature>
<gene>
    <name evidence="4" type="ORF">DMN91_005544</name>
</gene>
<dbReference type="EMBL" id="QOIP01000006">
    <property type="protein sequence ID" value="RLU21171.1"/>
    <property type="molecule type" value="Genomic_DNA"/>
</dbReference>
<accession>A0A3L8DLA9</accession>
<reference evidence="4" key="1">
    <citation type="journal article" date="2018" name="Genome Res.">
        <title>The genomic architecture and molecular evolution of ant odorant receptors.</title>
        <authorList>
            <person name="McKenzie S.K."/>
            <person name="Kronauer D.J.C."/>
        </authorList>
    </citation>
    <scope>NUCLEOTIDE SEQUENCE [LARGE SCALE GENOMIC DNA]</scope>
    <source>
        <strain evidence="4">Clonal line C1</strain>
    </source>
</reference>
<organism evidence="4">
    <name type="scientific">Ooceraea biroi</name>
    <name type="common">Clonal raider ant</name>
    <name type="synonym">Cerapachys biroi</name>
    <dbReference type="NCBI Taxonomy" id="2015173"/>
    <lineage>
        <taxon>Eukaryota</taxon>
        <taxon>Metazoa</taxon>
        <taxon>Ecdysozoa</taxon>
        <taxon>Arthropoda</taxon>
        <taxon>Hexapoda</taxon>
        <taxon>Insecta</taxon>
        <taxon>Pterygota</taxon>
        <taxon>Neoptera</taxon>
        <taxon>Endopterygota</taxon>
        <taxon>Hymenoptera</taxon>
        <taxon>Apocrita</taxon>
        <taxon>Aculeata</taxon>
        <taxon>Formicoidea</taxon>
        <taxon>Formicidae</taxon>
        <taxon>Dorylinae</taxon>
        <taxon>Ooceraea</taxon>
    </lineage>
</organism>
<evidence type="ECO:0000256" key="1">
    <source>
        <dbReference type="SAM" id="MobiDB-lite"/>
    </source>
</evidence>
<name>A0A3L8DLA9_OOCBI</name>
<dbReference type="InterPro" id="IPR054517">
    <property type="entry name" value="SPEF2_D5"/>
</dbReference>
<dbReference type="InterPro" id="IPR052634">
    <property type="entry name" value="Sperm_flagellar-bone_growth"/>
</dbReference>
<feature type="compositionally biased region" description="Basic and acidic residues" evidence="1">
    <location>
        <begin position="1027"/>
        <end position="1041"/>
    </location>
</feature>
<feature type="domain" description="CPC1/SPEF2" evidence="2">
    <location>
        <begin position="118"/>
        <end position="211"/>
    </location>
</feature>
<dbReference type="Gene3D" id="3.40.50.300">
    <property type="entry name" value="P-loop containing nucleotide triphosphate hydrolases"/>
    <property type="match status" value="1"/>
</dbReference>
<evidence type="ECO:0000259" key="2">
    <source>
        <dbReference type="Pfam" id="PF22946"/>
    </source>
</evidence>
<evidence type="ECO:0008006" key="5">
    <source>
        <dbReference type="Google" id="ProtNLM"/>
    </source>
</evidence>
<evidence type="ECO:0000313" key="4">
    <source>
        <dbReference type="EMBL" id="RLU21171.1"/>
    </source>
</evidence>
<dbReference type="Pfam" id="PF24082">
    <property type="entry name" value="SPEF2_C"/>
    <property type="match status" value="2"/>
</dbReference>
<reference evidence="4" key="2">
    <citation type="submission" date="2018-07" db="EMBL/GenBank/DDBJ databases">
        <authorList>
            <person name="Mckenzie S.K."/>
            <person name="Kronauer D.J.C."/>
        </authorList>
    </citation>
    <scope>NUCLEOTIDE SEQUENCE</scope>
    <source>
        <strain evidence="4">Clonal line C1</strain>
    </source>
</reference>
<sequence length="1737" mass="203440">MEYPVVEPVEYFIPEEMPKRKEESERLDEFARRYPARKMKKGYQVVECCPGKKSLAISCIKDSAAAAQYVDSLKKRSEKAAKSHELKLKSQAAMMTDAWEQLLRKQDRSFDEALGRRVLDQSRYEKRMMRKLCEVWDLRNRIVENRRIVDAMLLRTMESEHRFSEDRCREITKGETEDVEVEACRMRELRRKIRDEKIKRQVKRKYYQIRHEIFFIKMKVIFVYLGFQGTNFEVKRLMHFKVRRMREKHQAICAEILRDLTDIAVKIAQYRQTNNSHISYSIWSECRTLFLKSQSIFEDFDEIVEIEDKGETENAEEIRNKIQITISRNKVKNGKDLTIEEEFQEKQRLHRVKVEHRRALANTDFENYQDLAAPWDKFVPEREQEAEEAFRLGCIVLGYIVHRLLEILYPSPVEVVPRPVPRVKVAAIILGITNFTLHEQLRELLKDSGIRLLRMEDAINHCLERYKQEMSHVKYIDLNIVSVTAKDVKRLETKSKIDDPRERHLKRMEKTKVMTPRSDAVAEEKQTQTPRQIPYDDTDSILSDTACTGKWIYEFLMLGQPISNELNTKILIEYLKEIEDIKGWALVNYPNTYEQMAMLEKALTGREVPPDRKVINFADINIEDIDPSSPRIVFEENGIDALAICRCVLLCHVKLWLHKYVQYFNRQSRLLLNPISRIKDPSSTSTTFMTIYIKVMAKPGTLDNQEQPCIPIPEDASSMDEFYTSENIAYRFFCSVFDRPALKQLTELIMGQFSTKKSTLELYEEVSQTHHGKQNSQIDSRAAIIKRLVPKSKWESSQCEEKKDVEPEIHDLQAEVKTQLVNDHIRPGEDNWQWLDLPQSPVLLEVLGTLWESVEEAYIESLKEILSLKRMHASSIVPYKDLVLRNLMQFVERPDKRQILLQDFHRAFNEVDEDLREDMDMKCELHCRVDDFRTELWELCDARRHQAEQERRRVLRNQWIPVEATILVNVYTGILQVEIDRFVDTMQLLQDYYTSMSQKLLQDSRFSKVVLDHIEMEDFLWETSSSTDKDEQPTSKTKNESIKASTQANIDRFRIEIENLLIDVSKSFDPDESSVYNFIKDNIGRVRDVADSISSIVLETLKKEEKIALPKTDMRSKDIDDTSSDSTFTNLVRRSRDLVEEWRYAVSFEIDRVRQRLDVLNAAARSDITFLLDTMGQVYHRIHHYIVERYKREIESISEMANVFCFAIEEEKAIQQELLLDGDRFVVRPNVLMFPEDPERSSVSIKEALSPLRFRMVQLGRLIDIFRRIAPRGNISERALVYVLQDLVSCDEKDCYPSSVPCAWRQLRPPDIERLIKGLFGAAERIEWREFVLYAMDLPMPTHQDILRARTAFGMQDLDSRKVVGRNEFHSTPLWFLETTLLAERNSHKDPRKDVETLPVEGFDRSNYDEVMDIMLREESRLGDRTVTDSRSKRDFIETDEGDSSSDNAILRSMLAKELLCRMYQVNRNMVHYPAMLLAFCKDEDPREGLGKAFTLAMGVRVCTNTVEGERYVEQLVKEKERIRKLKLSRDYLRQEANEITQDIVSYIMNRVDKSISMLEKMRSSDLAPKRRVMVQQLNGLDEIDPADLLPAEVIAEHLVIEDTSIFNAEQEYEATLVSISPATLEDHKENQRDERVIFWLPRNICIAVLSACLPRLALQADLFQTSLSLHEGIMRAYDELTDNELNDERDVVLAHRLVNHDFIRELLSASSNFVSKNMSDLLRSILMNRDNVTVDC</sequence>